<sequence length="367" mass="39738">MNLHTAASADMSVSDTFQIDGNSMVSSQAVTPVFIGCFAHHDARTGMSLTRVTDLQDFSRHFLGAESRDLLQADIRDLPVMVSVTGYEQSINFVLNPYTLFVQQAIMNWQDSSLSLNYSEDELLGMAAEADAAMPANAGFMAEMLEQVSNHYLTSYYAVRHYFENGGTACYLLSVGNPEQVDIHAVAEMIAYQPEIDLTCSLLDAACLPALQAALPVQAPLFEVNQTQHGLATHAQGKDEICLFDPRDERRVALFMLTDGENDPVPLTLAELRAQQPALAEQVRNRLSAVSLPVLLPLAAAQLGSYCQLANAQGSRTGLVIKEMPLSGIRALFDQHGLPLTITPPADDLALLMAAVQPQVTLSPCAA</sequence>
<evidence type="ECO:0000313" key="2">
    <source>
        <dbReference type="Proteomes" id="UP000234503"/>
    </source>
</evidence>
<keyword evidence="2" id="KW-1185">Reference proteome</keyword>
<gene>
    <name evidence="1" type="ORF">CYR32_06845</name>
</gene>
<dbReference type="Proteomes" id="UP000234503">
    <property type="component" value="Unassembled WGS sequence"/>
</dbReference>
<proteinExistence type="predicted"/>
<evidence type="ECO:0000313" key="1">
    <source>
        <dbReference type="EMBL" id="PLR37522.1"/>
    </source>
</evidence>
<accession>A0A2N5E7R6</accession>
<dbReference type="RefSeq" id="WP_101823649.1">
    <property type="nucleotide sequence ID" value="NZ_PJZH01000004.1"/>
</dbReference>
<organism evidence="1 2">
    <name type="scientific">Chimaeribacter coloradensis</name>
    <dbReference type="NCBI Taxonomy" id="2060068"/>
    <lineage>
        <taxon>Bacteria</taxon>
        <taxon>Pseudomonadati</taxon>
        <taxon>Pseudomonadota</taxon>
        <taxon>Gammaproteobacteria</taxon>
        <taxon>Enterobacterales</taxon>
        <taxon>Yersiniaceae</taxon>
        <taxon>Chimaeribacter</taxon>
    </lineage>
</organism>
<dbReference type="AlphaFoldDB" id="A0A2N5E7R6"/>
<reference evidence="1 2" key="1">
    <citation type="submission" date="2017-12" db="EMBL/GenBank/DDBJ databases">
        <title>Characterization of six clinical isolates of Enterochimera gen. nov., a novel genus of the Yersiniaciae family and the three species Enterochimera arupensis sp. nov., Enterochimera coloradensis sp. nov, and Enterochimera californica sp. nov.</title>
        <authorList>
            <person name="Rossi A."/>
            <person name="Fisher M."/>
        </authorList>
    </citation>
    <scope>NUCLEOTIDE SEQUENCE [LARGE SCALE GENOMIC DNA]</scope>
    <source>
        <strain evidence="2">2016-Iso4</strain>
    </source>
</reference>
<comment type="caution">
    <text evidence="1">The sequence shown here is derived from an EMBL/GenBank/DDBJ whole genome shotgun (WGS) entry which is preliminary data.</text>
</comment>
<protein>
    <submittedName>
        <fullName evidence="1">Uncharacterized protein</fullName>
    </submittedName>
</protein>
<dbReference type="EMBL" id="PJZH01000004">
    <property type="protein sequence ID" value="PLR37522.1"/>
    <property type="molecule type" value="Genomic_DNA"/>
</dbReference>
<name>A0A2N5E7R6_9GAMM</name>
<dbReference type="OrthoDB" id="6506768at2"/>